<dbReference type="RefSeq" id="WP_354089369.1">
    <property type="nucleotide sequence ID" value="NZ_JBEPTF010000003.1"/>
</dbReference>
<evidence type="ECO:0000313" key="4">
    <source>
        <dbReference type="Proteomes" id="UP001549313"/>
    </source>
</evidence>
<reference evidence="3 4" key="1">
    <citation type="submission" date="2024-06" db="EMBL/GenBank/DDBJ databases">
        <title>Sorghum-associated microbial communities from plants grown in Nebraska, USA.</title>
        <authorList>
            <person name="Schachtman D."/>
        </authorList>
    </citation>
    <scope>NUCLEOTIDE SEQUENCE [LARGE SCALE GENOMIC DNA]</scope>
    <source>
        <strain evidence="3 4">2814</strain>
    </source>
</reference>
<dbReference type="Proteomes" id="UP001549313">
    <property type="component" value="Unassembled WGS sequence"/>
</dbReference>
<feature type="domain" description="Peptidase C-terminal archaeal/bacterial" evidence="2">
    <location>
        <begin position="291"/>
        <end position="356"/>
    </location>
</feature>
<gene>
    <name evidence="3" type="ORF">ABIE19_002343</name>
</gene>
<dbReference type="InterPro" id="IPR007280">
    <property type="entry name" value="Peptidase_C_arc/bac"/>
</dbReference>
<organism evidence="3 4">
    <name type="scientific">Brevundimonas faecalis</name>
    <dbReference type="NCBI Taxonomy" id="947378"/>
    <lineage>
        <taxon>Bacteria</taxon>
        <taxon>Pseudomonadati</taxon>
        <taxon>Pseudomonadota</taxon>
        <taxon>Alphaproteobacteria</taxon>
        <taxon>Caulobacterales</taxon>
        <taxon>Caulobacteraceae</taxon>
        <taxon>Brevundimonas</taxon>
    </lineage>
</organism>
<comment type="caution">
    <text evidence="3">The sequence shown here is derived from an EMBL/GenBank/DDBJ whole genome shotgun (WGS) entry which is preliminary data.</text>
</comment>
<dbReference type="Pfam" id="PF04151">
    <property type="entry name" value="PPC"/>
    <property type="match status" value="2"/>
</dbReference>
<protein>
    <recommendedName>
        <fullName evidence="2">Peptidase C-terminal archaeal/bacterial domain-containing protein</fullName>
    </recommendedName>
</protein>
<keyword evidence="4" id="KW-1185">Reference proteome</keyword>
<sequence length="614" mass="65986">MRHSLFAAASVAALLSSGSAFAQSATDIRIGDEVRGRLEESDARTRGSDAYRYDDYRVQLRAGQRLQAELRSSDFDAYLAVYAEGRTSGDPLASDDDGAGSGTSARLRFTPESDGVYIVRARPFSGLETGAYTLSLSERVAPRFPRAERISVGGRASGRLASGDAEDEDGNTFDAFSFRAAAGERVAILLESDDFDPVLRVGRLVNGAFVKSAENDDGQGKGLNSYIVFTAGQAGEYVIQASSVGGDGEGAYTLSLEQGPPAPQARAITIGEEVSGRLNEDSASSDAGGRADLYRFSGKAGQRVAISLKADDFDSYLELFDANHNSLATDDDSGGDLNARLTFTLPEDGDYLVEARAFSDGEGRYDLKIENVPPPPPPSAVSFGQTVQGELKQNGPTDDQGRLYDAYVFTGVKDQRVQAVMRSGDFDALVQVGRMEGDEFEELASDDDGLRQGTDARLTYTLPDDGEYVLRTMPYSSSGKGLYSLEFSDRGPEPGPGSLLIGSTVRSSLTDNDALDDDGIAYDAYSFKAKADEKLRFTLISNGFDAVVEVGEDKEGDFRSLAEDDDSLSDTHARLDWTVPRDGTYVVRARSFAPNSTGDYVLIVERQPDGRNGR</sequence>
<dbReference type="Gene3D" id="2.60.120.380">
    <property type="match status" value="5"/>
</dbReference>
<feature type="signal peptide" evidence="1">
    <location>
        <begin position="1"/>
        <end position="22"/>
    </location>
</feature>
<feature type="chain" id="PRO_5045139248" description="Peptidase C-terminal archaeal/bacterial domain-containing protein" evidence="1">
    <location>
        <begin position="23"/>
        <end position="614"/>
    </location>
</feature>
<dbReference type="EMBL" id="JBEPTF010000003">
    <property type="protein sequence ID" value="MET4684406.1"/>
    <property type="molecule type" value="Genomic_DNA"/>
</dbReference>
<name>A0ABV2RCU3_9CAUL</name>
<proteinExistence type="predicted"/>
<keyword evidence="1" id="KW-0732">Signal</keyword>
<evidence type="ECO:0000259" key="2">
    <source>
        <dbReference type="Pfam" id="PF04151"/>
    </source>
</evidence>
<evidence type="ECO:0000313" key="3">
    <source>
        <dbReference type="EMBL" id="MET4684406.1"/>
    </source>
</evidence>
<evidence type="ECO:0000256" key="1">
    <source>
        <dbReference type="SAM" id="SignalP"/>
    </source>
</evidence>
<feature type="domain" description="Peptidase C-terminal archaeal/bacterial" evidence="2">
    <location>
        <begin position="53"/>
        <end position="121"/>
    </location>
</feature>
<accession>A0ABV2RCU3</accession>